<gene>
    <name evidence="1" type="ORF">MM213_11875</name>
</gene>
<accession>A0ABS9VE10</accession>
<dbReference type="RefSeq" id="WP_241412543.1">
    <property type="nucleotide sequence ID" value="NZ_JAKZGO010000008.1"/>
</dbReference>
<evidence type="ECO:0000313" key="1">
    <source>
        <dbReference type="EMBL" id="MCH7414190.1"/>
    </source>
</evidence>
<name>A0ABS9VE10_9BACT</name>
<dbReference type="Proteomes" id="UP001165430">
    <property type="component" value="Unassembled WGS sequence"/>
</dbReference>
<protein>
    <submittedName>
        <fullName evidence="1">Uncharacterized protein</fullName>
    </submittedName>
</protein>
<evidence type="ECO:0000313" key="2">
    <source>
        <dbReference type="Proteomes" id="UP001165430"/>
    </source>
</evidence>
<proteinExistence type="predicted"/>
<sequence>MEIHYQESNIHWNYYLAIESDFEKISRYIEFAEANNSTFSIELARIIMASSQEIDGIMKKLCNLLDPNQTAENINHYKTIIKTSLIDLTRERAYIPRFGMSSEPWENWNLGDNNPDWWRANNNIKHDRTQNLGDANLKNAFNAVGALLITTLYYYKAEKERVNGRPITWQDFTFELKPKSSLFILNSDYYHEPGTWGAVEW</sequence>
<comment type="caution">
    <text evidence="1">The sequence shown here is derived from an EMBL/GenBank/DDBJ whole genome shotgun (WGS) entry which is preliminary data.</text>
</comment>
<keyword evidence="2" id="KW-1185">Reference proteome</keyword>
<reference evidence="1" key="1">
    <citation type="submission" date="2022-03" db="EMBL/GenBank/DDBJ databases">
        <title>De novo assembled genomes of Belliella spp. (Cyclobacteriaceae) strains.</title>
        <authorList>
            <person name="Szabo A."/>
            <person name="Korponai K."/>
            <person name="Felfoldi T."/>
        </authorList>
    </citation>
    <scope>NUCLEOTIDE SEQUENCE</scope>
    <source>
        <strain evidence="1">DSM 111903</strain>
    </source>
</reference>
<organism evidence="1 2">
    <name type="scientific">Belliella alkalica</name>
    <dbReference type="NCBI Taxonomy" id="1730871"/>
    <lineage>
        <taxon>Bacteria</taxon>
        <taxon>Pseudomonadati</taxon>
        <taxon>Bacteroidota</taxon>
        <taxon>Cytophagia</taxon>
        <taxon>Cytophagales</taxon>
        <taxon>Cyclobacteriaceae</taxon>
        <taxon>Belliella</taxon>
    </lineage>
</organism>
<dbReference type="EMBL" id="JAKZGO010000008">
    <property type="protein sequence ID" value="MCH7414190.1"/>
    <property type="molecule type" value="Genomic_DNA"/>
</dbReference>